<geneLocation type="plasmid" evidence="12 13">
    <name>unnamed1</name>
</geneLocation>
<comment type="cofactor">
    <cofactor evidence="1">
        <name>(6R)-5,10-methylene-5,6,7,8-tetrahydrofolate</name>
        <dbReference type="ChEBI" id="CHEBI:15636"/>
    </cofactor>
</comment>
<evidence type="ECO:0000256" key="5">
    <source>
        <dbReference type="ARBA" id="ARBA00022827"/>
    </source>
</evidence>
<evidence type="ECO:0000256" key="1">
    <source>
        <dbReference type="ARBA" id="ARBA00001932"/>
    </source>
</evidence>
<evidence type="ECO:0000256" key="3">
    <source>
        <dbReference type="ARBA" id="ARBA00014046"/>
    </source>
</evidence>
<evidence type="ECO:0000313" key="13">
    <source>
        <dbReference type="Proteomes" id="UP000264120"/>
    </source>
</evidence>
<feature type="binding site" evidence="8">
    <location>
        <position position="250"/>
    </location>
    <ligand>
        <name>FAD</name>
        <dbReference type="ChEBI" id="CHEBI:57692"/>
    </ligand>
</feature>
<dbReference type="Gene3D" id="1.25.40.80">
    <property type="match status" value="1"/>
</dbReference>
<dbReference type="GO" id="GO:0071949">
    <property type="term" value="F:FAD binding"/>
    <property type="evidence" value="ECO:0007669"/>
    <property type="project" value="TreeGrafter"/>
</dbReference>
<feature type="binding site" evidence="8">
    <location>
        <begin position="220"/>
        <end position="224"/>
    </location>
    <ligand>
        <name>FAD</name>
        <dbReference type="ChEBI" id="CHEBI:57692"/>
    </ligand>
</feature>
<evidence type="ECO:0000256" key="4">
    <source>
        <dbReference type="ARBA" id="ARBA00022630"/>
    </source>
</evidence>
<evidence type="ECO:0000256" key="7">
    <source>
        <dbReference type="ARBA" id="ARBA00033999"/>
    </source>
</evidence>
<organism evidence="12 13">
    <name type="scientific">Komagataeibacter saccharivorans</name>
    <dbReference type="NCBI Taxonomy" id="265959"/>
    <lineage>
        <taxon>Bacteria</taxon>
        <taxon>Pseudomonadati</taxon>
        <taxon>Pseudomonadota</taxon>
        <taxon>Alphaproteobacteria</taxon>
        <taxon>Acetobacterales</taxon>
        <taxon>Acetobacteraceae</taxon>
        <taxon>Komagataeibacter</taxon>
    </lineage>
</organism>
<evidence type="ECO:0000256" key="10">
    <source>
        <dbReference type="RuleBase" id="RU004182"/>
    </source>
</evidence>
<dbReference type="InterPro" id="IPR036155">
    <property type="entry name" value="Crypto/Photolyase_N_sf"/>
</dbReference>
<dbReference type="Pfam" id="PF03441">
    <property type="entry name" value="FAD_binding_7"/>
    <property type="match status" value="1"/>
</dbReference>
<dbReference type="EMBL" id="CP023037">
    <property type="protein sequence ID" value="AXY23869.1"/>
    <property type="molecule type" value="Genomic_DNA"/>
</dbReference>
<dbReference type="KEGG" id="ksc:CD178_03125"/>
<dbReference type="PROSITE" id="PS00394">
    <property type="entry name" value="DNA_PHOTOLYASES_1_1"/>
    <property type="match status" value="1"/>
</dbReference>
<dbReference type="InterPro" id="IPR036134">
    <property type="entry name" value="Crypto/Photolyase_FAD-like_sf"/>
</dbReference>
<evidence type="ECO:0000313" key="12">
    <source>
        <dbReference type="EMBL" id="AXY23869.1"/>
    </source>
</evidence>
<dbReference type="PANTHER" id="PTHR11455">
    <property type="entry name" value="CRYPTOCHROME"/>
    <property type="match status" value="1"/>
</dbReference>
<keyword evidence="4 8" id="KW-0285">Flavoprotein</keyword>
<evidence type="ECO:0000256" key="8">
    <source>
        <dbReference type="PIRSR" id="PIRSR602081-1"/>
    </source>
</evidence>
<dbReference type="AlphaFoldDB" id="A0A347WG76"/>
<dbReference type="Gene3D" id="3.40.50.620">
    <property type="entry name" value="HUPs"/>
    <property type="match status" value="1"/>
</dbReference>
<feature type="domain" description="Photolyase/cryptochrome alpha/beta" evidence="11">
    <location>
        <begin position="1"/>
        <end position="110"/>
    </location>
</feature>
<dbReference type="RefSeq" id="WP_254058037.1">
    <property type="nucleotide sequence ID" value="NZ_CP023037.1"/>
</dbReference>
<protein>
    <recommendedName>
        <fullName evidence="3">Deoxyribodipyrimidine photo-lyase</fullName>
        <ecNumber evidence="2">4.1.99.3</ecNumber>
    </recommendedName>
</protein>
<feature type="site" description="Electron transfer via tryptophanyl radical" evidence="9">
    <location>
        <position position="337"/>
    </location>
</feature>
<dbReference type="InterPro" id="IPR018394">
    <property type="entry name" value="DNA_photolyase_1_CS_C"/>
</dbReference>
<evidence type="ECO:0000259" key="11">
    <source>
        <dbReference type="PROSITE" id="PS51645"/>
    </source>
</evidence>
<comment type="similarity">
    <text evidence="10">Belongs to the DNA photolyase family.</text>
</comment>
<dbReference type="InterPro" id="IPR002081">
    <property type="entry name" value="Cryptochrome/DNA_photolyase_1"/>
</dbReference>
<evidence type="ECO:0000256" key="2">
    <source>
        <dbReference type="ARBA" id="ARBA00013149"/>
    </source>
</evidence>
<feature type="site" description="Electron transfer via tryptophanyl radical" evidence="9">
    <location>
        <position position="284"/>
    </location>
</feature>
<proteinExistence type="inferred from homology"/>
<dbReference type="InterPro" id="IPR014729">
    <property type="entry name" value="Rossmann-like_a/b/a_fold"/>
</dbReference>
<dbReference type="InterPro" id="IPR005101">
    <property type="entry name" value="Cryptochr/Photolyase_FAD-bd"/>
</dbReference>
<dbReference type="GO" id="GO:0003904">
    <property type="term" value="F:deoxyribodipyrimidine photo-lyase activity"/>
    <property type="evidence" value="ECO:0007669"/>
    <property type="project" value="UniProtKB-EC"/>
</dbReference>
<dbReference type="PROSITE" id="PS00691">
    <property type="entry name" value="DNA_PHOTOLYASES_1_2"/>
    <property type="match status" value="1"/>
</dbReference>
<dbReference type="PRINTS" id="PR00147">
    <property type="entry name" value="DNAPHOTLYASE"/>
</dbReference>
<comment type="cofactor">
    <cofactor evidence="8">
        <name>FAD</name>
        <dbReference type="ChEBI" id="CHEBI:57692"/>
    </cofactor>
    <text evidence="8">Binds 1 FAD per subunit.</text>
</comment>
<evidence type="ECO:0000256" key="6">
    <source>
        <dbReference type="ARBA" id="ARBA00022991"/>
    </source>
</evidence>
<gene>
    <name evidence="12" type="primary">phr</name>
    <name evidence="12" type="ORF">CD178_03125</name>
</gene>
<dbReference type="Pfam" id="PF00875">
    <property type="entry name" value="DNA_photolyase"/>
    <property type="match status" value="1"/>
</dbReference>
<dbReference type="InterPro" id="IPR006050">
    <property type="entry name" value="DNA_photolyase_N"/>
</dbReference>
<feature type="binding site" evidence="8">
    <location>
        <begin position="350"/>
        <end position="352"/>
    </location>
    <ligand>
        <name>FAD</name>
        <dbReference type="ChEBI" id="CHEBI:57692"/>
    </ligand>
</feature>
<dbReference type="GO" id="GO:0003677">
    <property type="term" value="F:DNA binding"/>
    <property type="evidence" value="ECO:0007669"/>
    <property type="project" value="TreeGrafter"/>
</dbReference>
<keyword evidence="13" id="KW-1185">Reference proteome</keyword>
<dbReference type="FunFam" id="1.10.579.10:FF:000003">
    <property type="entry name" value="Deoxyribodipyrimidine photo-lyase"/>
    <property type="match status" value="1"/>
</dbReference>
<keyword evidence="6 10" id="KW-0157">Chromophore</keyword>
<keyword evidence="12" id="KW-0614">Plasmid</keyword>
<name>A0A347WG76_9PROT</name>
<comment type="catalytic activity">
    <reaction evidence="7">
        <text>cyclobutadipyrimidine (in DNA) = 2 pyrimidine residues (in DNA).</text>
        <dbReference type="EC" id="4.1.99.3"/>
    </reaction>
</comment>
<dbReference type="GO" id="GO:0000719">
    <property type="term" value="P:photoreactive repair"/>
    <property type="evidence" value="ECO:0007669"/>
    <property type="project" value="UniProtKB-ARBA"/>
</dbReference>
<keyword evidence="12" id="KW-0456">Lyase</keyword>
<evidence type="ECO:0000256" key="9">
    <source>
        <dbReference type="PIRSR" id="PIRSR602081-2"/>
    </source>
</evidence>
<sequence length="441" mass="50016">MALLEAEKLRKPVLCIVIVDDAHLPGAAARWWLDGAIRSLDGALRKRGGALHVFRGATRDVLMEIIRRTGADTVLWNRRYDPGGRETDTVIKSELRSQGIMAHSFAGALLHEPWAIRTRSGGQYKIFTAFWRAMKACPAPFPPAPAPEKLTFASLPPMPDGLVVQGGEYGLLPTPHDWTGGLQAMWEPGEEAAHSQLADFIENDLDTYATARDFPGHEATSRLSPFLRFGHITPAQIWQAATEQTYPEQFLAEVGWRDFAWSLLFVTPDMANRNLRPEFDAMPWRDDPVGLARWRKGQTGYPLVDAGMRELWHTGWMHNRVRMVVASFLVKHLLIDWRHGERWFADTLVDHDPASNPMNWQWSAGTGVDAAPYFRIMNPILQSRKFDPHGVYIRRWVPELSHLSDDAIHAPWEAALPRDYPPPVVDHRLARERALSAWKMI</sequence>
<dbReference type="Proteomes" id="UP000264120">
    <property type="component" value="Plasmid unnamed1"/>
</dbReference>
<dbReference type="SUPFAM" id="SSF48173">
    <property type="entry name" value="Cryptochrome/photolyase FAD-binding domain"/>
    <property type="match status" value="1"/>
</dbReference>
<feature type="site" description="Electron transfer via tryptophanyl radical" evidence="9">
    <location>
        <position position="360"/>
    </location>
</feature>
<dbReference type="PROSITE" id="PS51645">
    <property type="entry name" value="PHR_CRY_ALPHA_BETA"/>
    <property type="match status" value="1"/>
</dbReference>
<reference evidence="12 13" key="1">
    <citation type="submission" date="2017-08" db="EMBL/GenBank/DDBJ databases">
        <title>Complete genome sequence of Gluconacetobacter saccharivorans CV1 isolated from Fermented Vinegar.</title>
        <authorList>
            <person name="Kim S.-Y."/>
        </authorList>
    </citation>
    <scope>NUCLEOTIDE SEQUENCE [LARGE SCALE GENOMIC DNA]</scope>
    <source>
        <strain evidence="12 13">CV1</strain>
        <plasmid evidence="12 13">unnamed1</plasmid>
    </source>
</reference>
<dbReference type="Gene3D" id="1.10.579.10">
    <property type="entry name" value="DNA Cyclobutane Dipyrimidine Photolyase, subunit A, domain 3"/>
    <property type="match status" value="1"/>
</dbReference>
<dbReference type="SUPFAM" id="SSF52425">
    <property type="entry name" value="Cryptochrome/photolyase, N-terminal domain"/>
    <property type="match status" value="1"/>
</dbReference>
<feature type="binding site" evidence="8">
    <location>
        <position position="208"/>
    </location>
    <ligand>
        <name>FAD</name>
        <dbReference type="ChEBI" id="CHEBI:57692"/>
    </ligand>
</feature>
<dbReference type="GO" id="GO:0009416">
    <property type="term" value="P:response to light stimulus"/>
    <property type="evidence" value="ECO:0007669"/>
    <property type="project" value="TreeGrafter"/>
</dbReference>
<dbReference type="EC" id="4.1.99.3" evidence="2"/>
<accession>A0A347WG76</accession>
<dbReference type="PANTHER" id="PTHR11455:SF9">
    <property type="entry name" value="CRYPTOCHROME CIRCADIAN CLOCK 5 ISOFORM X1"/>
    <property type="match status" value="1"/>
</dbReference>
<keyword evidence="5 8" id="KW-0274">FAD</keyword>